<evidence type="ECO:0000313" key="13">
    <source>
        <dbReference type="EMBL" id="TGZ83737.1"/>
    </source>
</evidence>
<name>A0A4S2N3N0_9PEZI</name>
<organism evidence="13 14">
    <name type="scientific">Ascodesmis nigricans</name>
    <dbReference type="NCBI Taxonomy" id="341454"/>
    <lineage>
        <taxon>Eukaryota</taxon>
        <taxon>Fungi</taxon>
        <taxon>Dikarya</taxon>
        <taxon>Ascomycota</taxon>
        <taxon>Pezizomycotina</taxon>
        <taxon>Pezizomycetes</taxon>
        <taxon>Pezizales</taxon>
        <taxon>Ascodesmidaceae</taxon>
        <taxon>Ascodesmis</taxon>
    </lineage>
</organism>
<comment type="similarity">
    <text evidence="3 11">Belongs to the CDP-alcohol phosphatidyltransferase class-I family.</text>
</comment>
<dbReference type="InParanoid" id="A0A4S2N3N0"/>
<comment type="cofactor">
    <cofactor evidence="1">
        <name>Mg(2+)</name>
        <dbReference type="ChEBI" id="CHEBI:18420"/>
    </cofactor>
</comment>
<dbReference type="AlphaFoldDB" id="A0A4S2N3N0"/>
<feature type="transmembrane region" description="Helical" evidence="12">
    <location>
        <begin position="350"/>
        <end position="371"/>
    </location>
</feature>
<comment type="subcellular location">
    <subcellularLocation>
        <location evidence="2">Endomembrane system</location>
        <topology evidence="2">Multi-pass membrane protein</topology>
    </subcellularLocation>
</comment>
<evidence type="ECO:0000256" key="7">
    <source>
        <dbReference type="ARBA" id="ARBA00023136"/>
    </source>
</evidence>
<proteinExistence type="inferred from homology"/>
<keyword evidence="14" id="KW-1185">Reference proteome</keyword>
<evidence type="ECO:0000256" key="1">
    <source>
        <dbReference type="ARBA" id="ARBA00001946"/>
    </source>
</evidence>
<dbReference type="InterPro" id="IPR000462">
    <property type="entry name" value="CDP-OH_P_trans"/>
</dbReference>
<feature type="transmembrane region" description="Helical" evidence="12">
    <location>
        <begin position="128"/>
        <end position="155"/>
    </location>
</feature>
<dbReference type="FunFam" id="1.20.120.1760:FF:000012">
    <property type="entry name" value="sn-1,2-diacylglycerol cholinephosphotransferase"/>
    <property type="match status" value="1"/>
</dbReference>
<evidence type="ECO:0000256" key="12">
    <source>
        <dbReference type="SAM" id="Phobius"/>
    </source>
</evidence>
<keyword evidence="7 12" id="KW-0472">Membrane</keyword>
<dbReference type="EMBL" id="ML220113">
    <property type="protein sequence ID" value="TGZ83737.1"/>
    <property type="molecule type" value="Genomic_DNA"/>
</dbReference>
<sequence>MYIRQSRLRNLRAYKYSAEDHSLVSKYILKPFYTKFFIHLFPMSMAPNLITLTGFSFVVTNFLTLLWYNPTLDTDCPRWVYASWALGLFLYQTFDACDGTQARRTGQSGPLGELFDHGVDALNTSLGVIIFAGAVNLGYSWATVLAAFGSLAAFYLTTWEEYHTGTLYLGIVSGPVEGVLTLAAVYAWTAVKGGGSYWQQPMLKTLGIDDSWLPESLRGMSWAHTYLAYGGLMLSFNVISSCISVYRTRRSQNRSPWPALAGLLPFFLPWLFIPLWLHLRPILFDHLIPFLLFIGIASAYQVGLIITAHLVRAPYPYTNVLFIPMIFGIFDALAPSIVPGWKSALGDGHYVVAYMFMCLGVCFGVHGSFIVDVVMNICEYLDIWCLTIKYRRDLGVMPPGEKKEL</sequence>
<dbReference type="InterPro" id="IPR048254">
    <property type="entry name" value="CDP_ALCOHOL_P_TRANSF_CS"/>
</dbReference>
<evidence type="ECO:0000256" key="8">
    <source>
        <dbReference type="ARBA" id="ARBA00037890"/>
    </source>
</evidence>
<dbReference type="STRING" id="341454.A0A4S2N3N0"/>
<dbReference type="GO" id="GO:0012505">
    <property type="term" value="C:endomembrane system"/>
    <property type="evidence" value="ECO:0007669"/>
    <property type="project" value="UniProtKB-SubCell"/>
</dbReference>
<keyword evidence="6 12" id="KW-1133">Transmembrane helix</keyword>
<evidence type="ECO:0000256" key="9">
    <source>
        <dbReference type="ARBA" id="ARBA00038987"/>
    </source>
</evidence>
<dbReference type="PANTHER" id="PTHR10414:SF37">
    <property type="entry name" value="BB IN A BOXCAR, ISOFORM C"/>
    <property type="match status" value="1"/>
</dbReference>
<evidence type="ECO:0000256" key="5">
    <source>
        <dbReference type="ARBA" id="ARBA00022692"/>
    </source>
</evidence>
<feature type="transmembrane region" description="Helical" evidence="12">
    <location>
        <begin position="226"/>
        <end position="246"/>
    </location>
</feature>
<dbReference type="GO" id="GO:0016020">
    <property type="term" value="C:membrane"/>
    <property type="evidence" value="ECO:0007669"/>
    <property type="project" value="InterPro"/>
</dbReference>
<dbReference type="PANTHER" id="PTHR10414">
    <property type="entry name" value="ETHANOLAMINEPHOSPHOTRANSFERASE"/>
    <property type="match status" value="1"/>
</dbReference>
<protein>
    <recommendedName>
        <fullName evidence="9">diacylglycerol cholinephosphotransferase</fullName>
        <ecNumber evidence="9">2.7.8.2</ecNumber>
    </recommendedName>
</protein>
<feature type="transmembrane region" description="Helical" evidence="12">
    <location>
        <begin position="258"/>
        <end position="276"/>
    </location>
</feature>
<evidence type="ECO:0000256" key="10">
    <source>
        <dbReference type="ARBA" id="ARBA00051857"/>
    </source>
</evidence>
<gene>
    <name evidence="13" type="ORF">EX30DRAFT_393303</name>
</gene>
<dbReference type="Pfam" id="PF01066">
    <property type="entry name" value="CDP-OH_P_transf"/>
    <property type="match status" value="1"/>
</dbReference>
<dbReference type="PIRSF" id="PIRSF015665">
    <property type="entry name" value="CHOPT"/>
    <property type="match status" value="1"/>
</dbReference>
<evidence type="ECO:0000256" key="3">
    <source>
        <dbReference type="ARBA" id="ARBA00010441"/>
    </source>
</evidence>
<dbReference type="Proteomes" id="UP000298138">
    <property type="component" value="Unassembled WGS sequence"/>
</dbReference>
<dbReference type="GO" id="GO:0004142">
    <property type="term" value="F:diacylglycerol cholinephosphotransferase activity"/>
    <property type="evidence" value="ECO:0007669"/>
    <property type="project" value="UniProtKB-EC"/>
</dbReference>
<comment type="pathway">
    <text evidence="8">Phospholipid metabolism; phosphatidylcholine biosynthesis; phosphatidylcholine from phosphocholine: step 2/2.</text>
</comment>
<dbReference type="EC" id="2.7.8.2" evidence="9"/>
<dbReference type="PROSITE" id="PS00379">
    <property type="entry name" value="CDP_ALCOHOL_P_TRANSF"/>
    <property type="match status" value="1"/>
</dbReference>
<keyword evidence="4 11" id="KW-0808">Transferase</keyword>
<comment type="catalytic activity">
    <reaction evidence="10">
        <text>CDP-N,N-dimethylethanolamine + a 1,2-diacyl-sn-glycerol = a 1,2-diacyl-sn-glycero-3-phospho-N,N-dimethylethanolamine + CMP + H(+)</text>
        <dbReference type="Rhea" id="RHEA:33775"/>
        <dbReference type="ChEBI" id="CHEBI:15378"/>
        <dbReference type="ChEBI" id="CHEBI:17815"/>
        <dbReference type="ChEBI" id="CHEBI:60377"/>
        <dbReference type="ChEBI" id="CHEBI:64572"/>
        <dbReference type="ChEBI" id="CHEBI:65117"/>
    </reaction>
    <physiologicalReaction direction="left-to-right" evidence="10">
        <dbReference type="Rhea" id="RHEA:33776"/>
    </physiologicalReaction>
</comment>
<evidence type="ECO:0000256" key="2">
    <source>
        <dbReference type="ARBA" id="ARBA00004127"/>
    </source>
</evidence>
<evidence type="ECO:0000256" key="4">
    <source>
        <dbReference type="ARBA" id="ARBA00022679"/>
    </source>
</evidence>
<keyword evidence="5 12" id="KW-0812">Transmembrane</keyword>
<feature type="transmembrane region" description="Helical" evidence="12">
    <location>
        <begin position="320"/>
        <end position="338"/>
    </location>
</feature>
<evidence type="ECO:0000256" key="11">
    <source>
        <dbReference type="RuleBase" id="RU003750"/>
    </source>
</evidence>
<accession>A0A4S2N3N0</accession>
<feature type="transmembrane region" description="Helical" evidence="12">
    <location>
        <begin position="167"/>
        <end position="188"/>
    </location>
</feature>
<dbReference type="Gene3D" id="1.20.120.1760">
    <property type="match status" value="1"/>
</dbReference>
<dbReference type="FunCoup" id="A0A4S2N3N0">
    <property type="interactions" value="606"/>
</dbReference>
<evidence type="ECO:0000313" key="14">
    <source>
        <dbReference type="Proteomes" id="UP000298138"/>
    </source>
</evidence>
<dbReference type="InterPro" id="IPR043130">
    <property type="entry name" value="CDP-OH_PTrfase_TM_dom"/>
</dbReference>
<feature type="transmembrane region" description="Helical" evidence="12">
    <location>
        <begin position="288"/>
        <end position="308"/>
    </location>
</feature>
<reference evidence="13 14" key="1">
    <citation type="submission" date="2019-04" db="EMBL/GenBank/DDBJ databases">
        <title>Comparative genomics and transcriptomics to analyze fruiting body development in filamentous ascomycetes.</title>
        <authorList>
            <consortium name="DOE Joint Genome Institute"/>
            <person name="Lutkenhaus R."/>
            <person name="Traeger S."/>
            <person name="Breuer J."/>
            <person name="Kuo A."/>
            <person name="Lipzen A."/>
            <person name="Pangilinan J."/>
            <person name="Dilworth D."/>
            <person name="Sandor L."/>
            <person name="Poggeler S."/>
            <person name="Barry K."/>
            <person name="Grigoriev I.V."/>
            <person name="Nowrousian M."/>
        </authorList>
    </citation>
    <scope>NUCLEOTIDE SEQUENCE [LARGE SCALE GENOMIC DNA]</scope>
    <source>
        <strain evidence="13 14">CBS 389.68</strain>
    </source>
</reference>
<dbReference type="InterPro" id="IPR014472">
    <property type="entry name" value="CHOPT"/>
</dbReference>
<dbReference type="OrthoDB" id="196717at2759"/>
<evidence type="ECO:0000256" key="6">
    <source>
        <dbReference type="ARBA" id="ARBA00022989"/>
    </source>
</evidence>